<dbReference type="AlphaFoldDB" id="B0X3E2"/>
<evidence type="ECO:0000313" key="3">
    <source>
        <dbReference type="EnsemblMetazoa" id="CPIJ013998-PA"/>
    </source>
</evidence>
<keyword evidence="4" id="KW-1185">Reference proteome</keyword>
<evidence type="ECO:0000256" key="1">
    <source>
        <dbReference type="SAM" id="MobiDB-lite"/>
    </source>
</evidence>
<dbReference type="VEuPathDB" id="VectorBase:CPIJ013998"/>
<organism>
    <name type="scientific">Culex quinquefasciatus</name>
    <name type="common">Southern house mosquito</name>
    <name type="synonym">Culex pungens</name>
    <dbReference type="NCBI Taxonomy" id="7176"/>
    <lineage>
        <taxon>Eukaryota</taxon>
        <taxon>Metazoa</taxon>
        <taxon>Ecdysozoa</taxon>
        <taxon>Arthropoda</taxon>
        <taxon>Hexapoda</taxon>
        <taxon>Insecta</taxon>
        <taxon>Pterygota</taxon>
        <taxon>Neoptera</taxon>
        <taxon>Endopterygota</taxon>
        <taxon>Diptera</taxon>
        <taxon>Nematocera</taxon>
        <taxon>Culicoidea</taxon>
        <taxon>Culicidae</taxon>
        <taxon>Culicinae</taxon>
        <taxon>Culicini</taxon>
        <taxon>Culex</taxon>
        <taxon>Culex</taxon>
    </lineage>
</organism>
<feature type="compositionally biased region" description="Basic residues" evidence="1">
    <location>
        <begin position="527"/>
        <end position="539"/>
    </location>
</feature>
<dbReference type="VEuPathDB" id="VectorBase:CQUJHB003598"/>
<proteinExistence type="predicted"/>
<feature type="compositionally biased region" description="Basic and acidic residues" evidence="1">
    <location>
        <begin position="12"/>
        <end position="21"/>
    </location>
</feature>
<evidence type="ECO:0000313" key="2">
    <source>
        <dbReference type="EMBL" id="EDS39834.1"/>
    </source>
</evidence>
<name>B0X3E2_CULQU</name>
<feature type="compositionally biased region" description="Basic and acidic residues" evidence="1">
    <location>
        <begin position="489"/>
        <end position="504"/>
    </location>
</feature>
<protein>
    <submittedName>
        <fullName evidence="2 3">Uncharacterized protein</fullName>
    </submittedName>
</protein>
<dbReference type="EMBL" id="DS232313">
    <property type="protein sequence ID" value="EDS39834.1"/>
    <property type="molecule type" value="Genomic_DNA"/>
</dbReference>
<dbReference type="Proteomes" id="UP000002320">
    <property type="component" value="Unassembled WGS sequence"/>
</dbReference>
<gene>
    <name evidence="3" type="primary">6047067</name>
    <name evidence="2" type="ORF">CpipJ_CPIJ013998</name>
</gene>
<dbReference type="STRING" id="7176.B0X3E2"/>
<dbReference type="KEGG" id="cqu:CpipJ_CPIJ013998"/>
<dbReference type="HOGENOM" id="CLU_359533_0_0_1"/>
<dbReference type="EnsemblMetazoa" id="CPIJ013998-RA">
    <property type="protein sequence ID" value="CPIJ013998-PA"/>
    <property type="gene ID" value="CPIJ013998"/>
</dbReference>
<feature type="region of interest" description="Disordered" evidence="1">
    <location>
        <begin position="225"/>
        <end position="244"/>
    </location>
</feature>
<dbReference type="InParanoid" id="B0X3E2"/>
<sequence length="779" mass="86307">MTPKDVGCIPYDLRRKEKPDDSEGEGSSSQERFTVTMTSSSTCGSVTGDAEDTVQPYNRELSNISAGAYRCKANLSRASLWSLSLTSSGPVRLQTPVIRLWYDYLGQQHRSSSRPATAWTALKVLPTTERQSAHGRRVPLQCRSTTSQRKPFAVTIQAELRQRSGSTAVDIHTPVGQDFDQFGHLHLAVGFRQRFDRQAQRSLNCSVGSDFQLFNVTVLVPPAKSPPADPQYEQAGREDSGFNLPPGEPMAQGYRYIQWLGRINFYLNTSRSTPPIVGGEQPVSDAVLQELCYNNLAGLLPFTLYKAFIRRLLDFETKQNELLQGYQITWIDKDNVPYTANQTVDAQRFHFPNVCAEKRSTSIGSTGMGIPIYVNLLNNVVVIPEPSVVDTVPRVDVTTVHRGNHQANGGFGAASATFPCTCLSLNQTEVRIIENPKEVPIQNQVKSILDADLEGAPAAADAGPRRKPATRNPRSDGIKSIFPNHRRVKVEPRSSTDREEEQHQQRGRAALPEERRRAAPSLLQYRSGRRRQMSPHRNIRGASGHSGLWPLLPKCQISCPVSKSLKFDTHIPPPLTVRQMSPHRNIRGVSGHSGLWPLLPKCQISCPVSKTIRFDTHIAPTLTVQQMSPHRNIRGASGHSGLWPLLPKCQISCPVSKSLKFDTHIPPPLTVRQMSPHRNIRGVSGHSGLWPLLPKCQISCPVSKTIRFDTHIAPTLTVQQMSPHRNIRGASGHSGLWPLLPKCKISCLQAICSRTSRPSATGPPGHLLLMCPRRRPAIE</sequence>
<reference evidence="2" key="1">
    <citation type="submission" date="2007-03" db="EMBL/GenBank/DDBJ databases">
        <title>Annotation of Culex pipiens quinquefasciatus.</title>
        <authorList>
            <consortium name="The Broad Institute Genome Sequencing Platform"/>
            <person name="Atkinson P.W."/>
            <person name="Hemingway J."/>
            <person name="Christensen B.M."/>
            <person name="Higgs S."/>
            <person name="Kodira C."/>
            <person name="Hannick L."/>
            <person name="Megy K."/>
            <person name="O'Leary S."/>
            <person name="Pearson M."/>
            <person name="Haas B.J."/>
            <person name="Mauceli E."/>
            <person name="Wortman J.R."/>
            <person name="Lee N.H."/>
            <person name="Guigo R."/>
            <person name="Stanke M."/>
            <person name="Alvarado L."/>
            <person name="Amedeo P."/>
            <person name="Antoine C.H."/>
            <person name="Arensburger P."/>
            <person name="Bidwell S.L."/>
            <person name="Crawford M."/>
            <person name="Camaro F."/>
            <person name="Devon K."/>
            <person name="Engels R."/>
            <person name="Hammond M."/>
            <person name="Howarth C."/>
            <person name="Koehrsen M."/>
            <person name="Lawson D."/>
            <person name="Montgomery P."/>
            <person name="Nene V."/>
            <person name="Nusbaum C."/>
            <person name="Puiu D."/>
            <person name="Romero-Severson J."/>
            <person name="Severson D.W."/>
            <person name="Shumway M."/>
            <person name="Sisk P."/>
            <person name="Stolte C."/>
            <person name="Zeng Q."/>
            <person name="Eisenstadt E."/>
            <person name="Fraser-Liggett C."/>
            <person name="Strausberg R."/>
            <person name="Galagan J."/>
            <person name="Birren B."/>
            <person name="Collins F.H."/>
        </authorList>
    </citation>
    <scope>NUCLEOTIDE SEQUENCE [LARGE SCALE GENOMIC DNA]</scope>
    <source>
        <strain evidence="2">JHB</strain>
    </source>
</reference>
<dbReference type="VEuPathDB" id="VectorBase:CQUJHB006771"/>
<feature type="region of interest" description="Disordered" evidence="1">
    <location>
        <begin position="1"/>
        <end position="51"/>
    </location>
</feature>
<feature type="compositionally biased region" description="Polar residues" evidence="1">
    <location>
        <begin position="30"/>
        <end position="45"/>
    </location>
</feature>
<evidence type="ECO:0000313" key="4">
    <source>
        <dbReference type="Proteomes" id="UP000002320"/>
    </source>
</evidence>
<dbReference type="OrthoDB" id="438268at2759"/>
<accession>B0X3E2</accession>
<reference evidence="3" key="2">
    <citation type="submission" date="2021-02" db="UniProtKB">
        <authorList>
            <consortium name="EnsemblMetazoa"/>
        </authorList>
    </citation>
    <scope>IDENTIFICATION</scope>
    <source>
        <strain evidence="3">JHB</strain>
    </source>
</reference>
<feature type="region of interest" description="Disordered" evidence="1">
    <location>
        <begin position="456"/>
        <end position="545"/>
    </location>
</feature>